<feature type="compositionally biased region" description="Low complexity" evidence="1">
    <location>
        <begin position="345"/>
        <end position="360"/>
    </location>
</feature>
<feature type="compositionally biased region" description="Gly residues" evidence="1">
    <location>
        <begin position="147"/>
        <end position="158"/>
    </location>
</feature>
<feature type="compositionally biased region" description="Gly residues" evidence="1">
    <location>
        <begin position="111"/>
        <end position="131"/>
    </location>
</feature>
<dbReference type="AlphaFoldDB" id="A0A2G5E7B5"/>
<accession>A0A2G5E7B5</accession>
<feature type="compositionally biased region" description="Basic and acidic residues" evidence="1">
    <location>
        <begin position="538"/>
        <end position="552"/>
    </location>
</feature>
<reference evidence="2 3" key="1">
    <citation type="submission" date="2017-09" db="EMBL/GenBank/DDBJ databases">
        <title>WGS assembly of Aquilegia coerulea Goldsmith.</title>
        <authorList>
            <person name="Hodges S."/>
            <person name="Kramer E."/>
            <person name="Nordborg M."/>
            <person name="Tomkins J."/>
            <person name="Borevitz J."/>
            <person name="Derieg N."/>
            <person name="Yan J."/>
            <person name="Mihaltcheva S."/>
            <person name="Hayes R.D."/>
            <person name="Rokhsar D."/>
        </authorList>
    </citation>
    <scope>NUCLEOTIDE SEQUENCE [LARGE SCALE GENOMIC DNA]</scope>
    <source>
        <strain evidence="3">cv. Goldsmith</strain>
    </source>
</reference>
<protein>
    <submittedName>
        <fullName evidence="2">Uncharacterized protein</fullName>
    </submittedName>
</protein>
<sequence>MSKPWGGAGAWAADSERAEAEELENLAKNPVVESQSFPSLKESLGAKPKKKNNRGTTLSLSEFTTGKYIGAGAVSKRNDFSMESKGLTPDEMFRLPTGPRERSAEEMEVGRLGGGFKNYGGGGGGGGGMGRSQGPSMGSRRGDDGGDGSWGGGGGRRSYGGFDDERRSERPPPRVSDFDMPSRADEVDNWAMGKKSLPRMDSGRDNRYGGSVDSGRQDKYSSLGGGSRADEVDNWGIGKKAIPVRSNTSSFGSGFRDPLATEADRWTRTGPLPPREYPPPPREVDRERPRLVLDPPRGDGSLNETAKSTRPSPFGAARPREDILAEKGLDWKKLDSDIETKKTSRPTSSHSSRPSSAHSTGRPENSGPQVLEVVPKPRPKVNPFGDAKPREVLLQEKGMDWRKIDFELEHRSVDRPETIEEQKLKDEIDYLKKELEKDALVNANGESVQGSGGVQSGLREVIFNKEKELELLIRDLDDKVRFGQKATERPGSGAGRSIGFSERPGSGAGRSIGFSERPGSGGGRSIGNPERPPSQSGRSEEFRNVEYIDRPRSRGTGDAWARPVDDRRAFQGTRGFLSSREDRPRSRERW</sequence>
<dbReference type="GO" id="GO:0003729">
    <property type="term" value="F:mRNA binding"/>
    <property type="evidence" value="ECO:0007669"/>
    <property type="project" value="TreeGrafter"/>
</dbReference>
<organism evidence="2 3">
    <name type="scientific">Aquilegia coerulea</name>
    <name type="common">Rocky mountain columbine</name>
    <dbReference type="NCBI Taxonomy" id="218851"/>
    <lineage>
        <taxon>Eukaryota</taxon>
        <taxon>Viridiplantae</taxon>
        <taxon>Streptophyta</taxon>
        <taxon>Embryophyta</taxon>
        <taxon>Tracheophyta</taxon>
        <taxon>Spermatophyta</taxon>
        <taxon>Magnoliopsida</taxon>
        <taxon>Ranunculales</taxon>
        <taxon>Ranunculaceae</taxon>
        <taxon>Thalictroideae</taxon>
        <taxon>Aquilegia</taxon>
    </lineage>
</organism>
<feature type="compositionally biased region" description="Basic and acidic residues" evidence="1">
    <location>
        <begin position="282"/>
        <end position="291"/>
    </location>
</feature>
<feature type="compositionally biased region" description="Basic and acidic residues" evidence="1">
    <location>
        <begin position="579"/>
        <end position="590"/>
    </location>
</feature>
<gene>
    <name evidence="2" type="ORF">AQUCO_01100477v1</name>
</gene>
<feature type="region of interest" description="Disordered" evidence="1">
    <location>
        <begin position="80"/>
        <end position="390"/>
    </location>
</feature>
<dbReference type="EMBL" id="KZ305028">
    <property type="protein sequence ID" value="PIA51640.1"/>
    <property type="molecule type" value="Genomic_DNA"/>
</dbReference>
<evidence type="ECO:0000313" key="2">
    <source>
        <dbReference type="EMBL" id="PIA51640.1"/>
    </source>
</evidence>
<name>A0A2G5E7B5_AQUCA</name>
<dbReference type="STRING" id="218851.A0A2G5E7B5"/>
<feature type="compositionally biased region" description="Basic and acidic residues" evidence="1">
    <location>
        <begin position="318"/>
        <end position="342"/>
    </location>
</feature>
<proteinExistence type="predicted"/>
<feature type="region of interest" description="Disordered" evidence="1">
    <location>
        <begin position="1"/>
        <end position="57"/>
    </location>
</feature>
<dbReference type="PANTHER" id="PTHR32091:SF20">
    <property type="entry name" value="EUKARYOTIC TRANSLATION INITIATION FACTOR 4B1"/>
    <property type="match status" value="1"/>
</dbReference>
<dbReference type="InParanoid" id="A0A2G5E7B5"/>
<dbReference type="Pfam" id="PF06273">
    <property type="entry name" value="eIF-4B"/>
    <property type="match status" value="2"/>
</dbReference>
<dbReference type="OrthoDB" id="2021148at2759"/>
<feature type="compositionally biased region" description="Polar residues" evidence="1">
    <location>
        <begin position="302"/>
        <end position="311"/>
    </location>
</feature>
<feature type="compositionally biased region" description="Pro residues" evidence="1">
    <location>
        <begin position="271"/>
        <end position="281"/>
    </location>
</feature>
<dbReference type="Proteomes" id="UP000230069">
    <property type="component" value="Unassembled WGS sequence"/>
</dbReference>
<evidence type="ECO:0000256" key="1">
    <source>
        <dbReference type="SAM" id="MobiDB-lite"/>
    </source>
</evidence>
<evidence type="ECO:0000313" key="3">
    <source>
        <dbReference type="Proteomes" id="UP000230069"/>
    </source>
</evidence>
<feature type="compositionally biased region" description="Basic and acidic residues" evidence="1">
    <location>
        <begin position="163"/>
        <end position="186"/>
    </location>
</feature>
<dbReference type="FunCoup" id="A0A2G5E7B5">
    <property type="interactions" value="2430"/>
</dbReference>
<dbReference type="PANTHER" id="PTHR32091">
    <property type="entry name" value="EUKARYOTIC TRANSLATION INITIATION FACTOR 4B"/>
    <property type="match status" value="1"/>
</dbReference>
<feature type="region of interest" description="Disordered" evidence="1">
    <location>
        <begin position="480"/>
        <end position="590"/>
    </location>
</feature>
<dbReference type="GO" id="GO:0003743">
    <property type="term" value="F:translation initiation factor activity"/>
    <property type="evidence" value="ECO:0007669"/>
    <property type="project" value="InterPro"/>
</dbReference>
<dbReference type="InterPro" id="IPR010433">
    <property type="entry name" value="EIF-4B_pln"/>
</dbReference>
<feature type="compositionally biased region" description="Basic and acidic residues" evidence="1">
    <location>
        <begin position="99"/>
        <end position="109"/>
    </location>
</feature>
<keyword evidence="3" id="KW-1185">Reference proteome</keyword>